<dbReference type="Proteomes" id="UP000410492">
    <property type="component" value="Unassembled WGS sequence"/>
</dbReference>
<name>A0A653CG42_CALMS</name>
<dbReference type="Gene3D" id="3.30.160.60">
    <property type="entry name" value="Classic Zinc Finger"/>
    <property type="match status" value="1"/>
</dbReference>
<dbReference type="InterPro" id="IPR013087">
    <property type="entry name" value="Znf_C2H2_type"/>
</dbReference>
<feature type="domain" description="C2H2-type" evidence="2">
    <location>
        <begin position="45"/>
        <end position="75"/>
    </location>
</feature>
<dbReference type="EMBL" id="CAACVG010007712">
    <property type="protein sequence ID" value="VEN46696.1"/>
    <property type="molecule type" value="Genomic_DNA"/>
</dbReference>
<dbReference type="PROSITE" id="PS00028">
    <property type="entry name" value="ZINC_FINGER_C2H2_1"/>
    <property type="match status" value="2"/>
</dbReference>
<dbReference type="InterPro" id="IPR052797">
    <property type="entry name" value="RegFact_GeneExpr_CellDeath"/>
</dbReference>
<accession>A0A653CG42</accession>
<dbReference type="AlphaFoldDB" id="A0A653CG42"/>
<reference evidence="3 4" key="1">
    <citation type="submission" date="2019-01" db="EMBL/GenBank/DDBJ databases">
        <authorList>
            <person name="Sayadi A."/>
        </authorList>
    </citation>
    <scope>NUCLEOTIDE SEQUENCE [LARGE SCALE GENOMIC DNA]</scope>
</reference>
<dbReference type="GO" id="GO:0008270">
    <property type="term" value="F:zinc ion binding"/>
    <property type="evidence" value="ECO:0007669"/>
    <property type="project" value="UniProtKB-KW"/>
</dbReference>
<keyword evidence="4" id="KW-1185">Reference proteome</keyword>
<dbReference type="PROSITE" id="PS50157">
    <property type="entry name" value="ZINC_FINGER_C2H2_2"/>
    <property type="match status" value="2"/>
</dbReference>
<dbReference type="PANTHER" id="PTHR33936">
    <property type="entry name" value="PROTEIN CBG17840"/>
    <property type="match status" value="1"/>
</dbReference>
<evidence type="ECO:0000256" key="1">
    <source>
        <dbReference type="PROSITE-ProRule" id="PRU00042"/>
    </source>
</evidence>
<feature type="domain" description="C2H2-type" evidence="2">
    <location>
        <begin position="4"/>
        <end position="32"/>
    </location>
</feature>
<proteinExistence type="predicted"/>
<dbReference type="OrthoDB" id="6728373at2759"/>
<protein>
    <recommendedName>
        <fullName evidence="2">C2H2-type domain-containing protein</fullName>
    </recommendedName>
</protein>
<dbReference type="SMART" id="SM00355">
    <property type="entry name" value="ZnF_C2H2"/>
    <property type="match status" value="2"/>
</dbReference>
<gene>
    <name evidence="3" type="ORF">CALMAC_LOCUS8709</name>
</gene>
<organism evidence="3 4">
    <name type="scientific">Callosobruchus maculatus</name>
    <name type="common">Southern cowpea weevil</name>
    <name type="synonym">Pulse bruchid</name>
    <dbReference type="NCBI Taxonomy" id="64391"/>
    <lineage>
        <taxon>Eukaryota</taxon>
        <taxon>Metazoa</taxon>
        <taxon>Ecdysozoa</taxon>
        <taxon>Arthropoda</taxon>
        <taxon>Hexapoda</taxon>
        <taxon>Insecta</taxon>
        <taxon>Pterygota</taxon>
        <taxon>Neoptera</taxon>
        <taxon>Endopterygota</taxon>
        <taxon>Coleoptera</taxon>
        <taxon>Polyphaga</taxon>
        <taxon>Cucujiformia</taxon>
        <taxon>Chrysomeloidea</taxon>
        <taxon>Chrysomelidae</taxon>
        <taxon>Bruchinae</taxon>
        <taxon>Bruchini</taxon>
        <taxon>Callosobruchus</taxon>
    </lineage>
</organism>
<keyword evidence="1" id="KW-0479">Metal-binding</keyword>
<sequence>MKGVECHRCKKILNCRSTLNRHIRSVHQESPPVTTYLKESCSFSHHCLEEDCDNAFATNKALIEHLTVNHNKEFQTEYLLMDDVEVFQAWKSKIERETDCYYVSKGKSSSSNGKSSYYYCNRSKTGYMKKERRSRNEKSQGSCKLDYSCTSQIKMTQEEMGIVVEWQKVHYGHTRDLRHLRLSKAEKQYIVSKLRKGETPASLVQSFQKQTKDHLRRMHLLTVSGIRRIQRECRIKSEELVDNKQQQNREEAMNFWEESVFSGEQQDEDTMEDNINNGALGNESIYEDQSSICDPSIRVKEELDPDGETSNNQIIYGQDVNHNFNSSNLTDQERCQANPEVTVFDTKPALVIQVRDMLSNLSGINFEDLPGPVLSQVQRHLTSMTELLGLSEINVDKKIDSLSVVKVCKKDYSGDVEGKAIQAPEDSIILIVEDDSKNSW</sequence>
<evidence type="ECO:0000313" key="3">
    <source>
        <dbReference type="EMBL" id="VEN46696.1"/>
    </source>
</evidence>
<dbReference type="PANTHER" id="PTHR33936:SF24">
    <property type="entry name" value="C2H2-TYPE DOMAIN-CONTAINING PROTEIN"/>
    <property type="match status" value="1"/>
</dbReference>
<evidence type="ECO:0000313" key="4">
    <source>
        <dbReference type="Proteomes" id="UP000410492"/>
    </source>
</evidence>
<evidence type="ECO:0000259" key="2">
    <source>
        <dbReference type="PROSITE" id="PS50157"/>
    </source>
</evidence>
<keyword evidence="1" id="KW-0862">Zinc</keyword>
<keyword evidence="1" id="KW-0863">Zinc-finger</keyword>